<name>A0ABM9B1S0_9BACT</name>
<gene>
    <name evidence="2" type="ORF">LEM8419_02174</name>
</gene>
<organism evidence="2 3">
    <name type="scientific">Neolewinella maritima</name>
    <dbReference type="NCBI Taxonomy" id="1383882"/>
    <lineage>
        <taxon>Bacteria</taxon>
        <taxon>Pseudomonadati</taxon>
        <taxon>Bacteroidota</taxon>
        <taxon>Saprospiria</taxon>
        <taxon>Saprospirales</taxon>
        <taxon>Lewinellaceae</taxon>
        <taxon>Neolewinella</taxon>
    </lineage>
</organism>
<keyword evidence="3" id="KW-1185">Reference proteome</keyword>
<dbReference type="Proteomes" id="UP000837803">
    <property type="component" value="Unassembled WGS sequence"/>
</dbReference>
<comment type="caution">
    <text evidence="2">The sequence shown here is derived from an EMBL/GenBank/DDBJ whole genome shotgun (WGS) entry which is preliminary data.</text>
</comment>
<proteinExistence type="predicted"/>
<accession>A0ABM9B1S0</accession>
<feature type="compositionally biased region" description="Pro residues" evidence="1">
    <location>
        <begin position="1"/>
        <end position="10"/>
    </location>
</feature>
<feature type="region of interest" description="Disordered" evidence="1">
    <location>
        <begin position="1"/>
        <end position="21"/>
    </location>
</feature>
<feature type="compositionally biased region" description="Basic residues" evidence="1">
    <location>
        <begin position="11"/>
        <end position="20"/>
    </location>
</feature>
<dbReference type="EMBL" id="CAKLPZ010000002">
    <property type="protein sequence ID" value="CAH1001274.1"/>
    <property type="molecule type" value="Genomic_DNA"/>
</dbReference>
<evidence type="ECO:0000313" key="3">
    <source>
        <dbReference type="Proteomes" id="UP000837803"/>
    </source>
</evidence>
<evidence type="ECO:0000313" key="2">
    <source>
        <dbReference type="EMBL" id="CAH1001274.1"/>
    </source>
</evidence>
<sequence length="201" mass="21419">MVPPPPPVPHTPKRAHRHSSKPSAYLVPFLQATHCSLFRAPHPCPPCLKKAPPSEENGTSAARSGKPGSVGPPQRTLHHLSRPGITPGLELPTRVPGLRPGRPSPRAEAAEGTLFGISTHGVYLHRVLLPDGVGSYPTFSPLPRPTGSGGAVHFLWHYSVPFRRRAPAVSRRGALRCPDFPLAHPDSYRGASGGVDALQEG</sequence>
<protein>
    <submittedName>
        <fullName evidence="2">Uncharacterized protein</fullName>
    </submittedName>
</protein>
<evidence type="ECO:0000256" key="1">
    <source>
        <dbReference type="SAM" id="MobiDB-lite"/>
    </source>
</evidence>
<feature type="region of interest" description="Disordered" evidence="1">
    <location>
        <begin position="49"/>
        <end position="96"/>
    </location>
</feature>
<reference evidence="2" key="1">
    <citation type="submission" date="2021-12" db="EMBL/GenBank/DDBJ databases">
        <authorList>
            <person name="Rodrigo-Torres L."/>
            <person name="Arahal R. D."/>
            <person name="Lucena T."/>
        </authorList>
    </citation>
    <scope>NUCLEOTIDE SEQUENCE</scope>
    <source>
        <strain evidence="2">CECT 8419</strain>
    </source>
</reference>